<organism evidence="12 13">
    <name type="scientific">Hyphodiscus hymeniophilus</name>
    <dbReference type="NCBI Taxonomy" id="353542"/>
    <lineage>
        <taxon>Eukaryota</taxon>
        <taxon>Fungi</taxon>
        <taxon>Dikarya</taxon>
        <taxon>Ascomycota</taxon>
        <taxon>Pezizomycotina</taxon>
        <taxon>Leotiomycetes</taxon>
        <taxon>Helotiales</taxon>
        <taxon>Hyphodiscaceae</taxon>
        <taxon>Hyphodiscus</taxon>
    </lineage>
</organism>
<dbReference type="Gene3D" id="6.10.140.1320">
    <property type="match status" value="1"/>
</dbReference>
<dbReference type="PANTHER" id="PTHR12297">
    <property type="entry name" value="HYPOXIA-INDUCBILE GENE 1 HIG1 -RELATED"/>
    <property type="match status" value="1"/>
</dbReference>
<evidence type="ECO:0000259" key="11">
    <source>
        <dbReference type="PROSITE" id="PS51503"/>
    </source>
</evidence>
<comment type="subunit">
    <text evidence="4">Associates with the respiratory chain complex III/complex IV supercomplex.</text>
</comment>
<dbReference type="GO" id="GO:0097250">
    <property type="term" value="P:mitochondrial respirasome assembly"/>
    <property type="evidence" value="ECO:0007669"/>
    <property type="project" value="TreeGrafter"/>
</dbReference>
<comment type="subcellular location">
    <subcellularLocation>
        <location evidence="2">Mitochondrion membrane</location>
    </subcellularLocation>
</comment>
<evidence type="ECO:0000256" key="2">
    <source>
        <dbReference type="ARBA" id="ARBA00004325"/>
    </source>
</evidence>
<comment type="caution">
    <text evidence="12">The sequence shown here is derived from an EMBL/GenBank/DDBJ whole genome shotgun (WGS) entry which is preliminary data.</text>
</comment>
<keyword evidence="5 10" id="KW-0812">Transmembrane</keyword>
<evidence type="ECO:0000256" key="4">
    <source>
        <dbReference type="ARBA" id="ARBA00011565"/>
    </source>
</evidence>
<protein>
    <submittedName>
        <fullName evidence="12">Respiratory supercomplex factor</fullName>
    </submittedName>
</protein>
<keyword evidence="13" id="KW-1185">Reference proteome</keyword>
<comment type="similarity">
    <text evidence="3">Belongs to the RCF1 family.</text>
</comment>
<keyword evidence="7" id="KW-0496">Mitochondrion</keyword>
<sequence>MTSNTPKGISSAGTPLPSSFDGNSEFYEENRWQKFSRRLTEEPLIPLGCLLTCMALFGATRSIRAGDHNRTQRMFRARIAAQGFTLVAMVAGSVYWQSDRDKRKEFDGVVAERKAKEKNEAWIRELEARDEEEKEIKAMRDARRRGVEYIRKEKVDGVKKEVEKMVKDVKEEKVKPAENKVQEKVAEGEKEAKSVMENVRQMLGGKKS</sequence>
<dbReference type="GO" id="GO:0031966">
    <property type="term" value="C:mitochondrial membrane"/>
    <property type="evidence" value="ECO:0007669"/>
    <property type="project" value="UniProtKB-SubCell"/>
</dbReference>
<name>A0A9P6SN92_9HELO</name>
<dbReference type="PROSITE" id="PS51503">
    <property type="entry name" value="HIG1"/>
    <property type="match status" value="1"/>
</dbReference>
<evidence type="ECO:0000256" key="6">
    <source>
        <dbReference type="ARBA" id="ARBA00022989"/>
    </source>
</evidence>
<gene>
    <name evidence="12" type="ORF">D0Z07_8728</name>
</gene>
<dbReference type="InterPro" id="IPR050355">
    <property type="entry name" value="RCF1"/>
</dbReference>
<evidence type="ECO:0000313" key="12">
    <source>
        <dbReference type="EMBL" id="KAG0645659.1"/>
    </source>
</evidence>
<reference evidence="12" key="1">
    <citation type="submission" date="2019-07" db="EMBL/GenBank/DDBJ databases">
        <title>Hyphodiscus hymeniophilus genome sequencing and assembly.</title>
        <authorList>
            <person name="Kramer G."/>
            <person name="Nodwell J."/>
        </authorList>
    </citation>
    <scope>NUCLEOTIDE SEQUENCE</scope>
    <source>
        <strain evidence="12">ATCC 34498</strain>
    </source>
</reference>
<dbReference type="OrthoDB" id="6604018at2759"/>
<evidence type="ECO:0000256" key="8">
    <source>
        <dbReference type="ARBA" id="ARBA00023136"/>
    </source>
</evidence>
<feature type="transmembrane region" description="Helical" evidence="10">
    <location>
        <begin position="75"/>
        <end position="96"/>
    </location>
</feature>
<evidence type="ECO:0000256" key="3">
    <source>
        <dbReference type="ARBA" id="ARBA00009366"/>
    </source>
</evidence>
<comment type="function">
    <text evidence="1">Cytochrome c oxidase subunit which plays a role in assembly of respiratory supercomplexes.</text>
</comment>
<evidence type="ECO:0000256" key="9">
    <source>
        <dbReference type="SAM" id="MobiDB-lite"/>
    </source>
</evidence>
<dbReference type="EMBL" id="VNKQ01000018">
    <property type="protein sequence ID" value="KAG0645659.1"/>
    <property type="molecule type" value="Genomic_DNA"/>
</dbReference>
<proteinExistence type="inferred from homology"/>
<feature type="domain" description="HIG1" evidence="11">
    <location>
        <begin position="16"/>
        <end position="107"/>
    </location>
</feature>
<keyword evidence="6 10" id="KW-1133">Transmembrane helix</keyword>
<dbReference type="Proteomes" id="UP000785200">
    <property type="component" value="Unassembled WGS sequence"/>
</dbReference>
<dbReference type="PANTHER" id="PTHR12297:SF3">
    <property type="entry name" value="HIG1 DOMAIN FAMILY MEMBER 1A"/>
    <property type="match status" value="1"/>
</dbReference>
<evidence type="ECO:0000256" key="5">
    <source>
        <dbReference type="ARBA" id="ARBA00022692"/>
    </source>
</evidence>
<accession>A0A9P6SN92</accession>
<evidence type="ECO:0000256" key="1">
    <source>
        <dbReference type="ARBA" id="ARBA00002584"/>
    </source>
</evidence>
<keyword evidence="8 10" id="KW-0472">Membrane</keyword>
<feature type="transmembrane region" description="Helical" evidence="10">
    <location>
        <begin position="44"/>
        <end position="63"/>
    </location>
</feature>
<evidence type="ECO:0000313" key="13">
    <source>
        <dbReference type="Proteomes" id="UP000785200"/>
    </source>
</evidence>
<evidence type="ECO:0000256" key="10">
    <source>
        <dbReference type="SAM" id="Phobius"/>
    </source>
</evidence>
<evidence type="ECO:0000256" key="7">
    <source>
        <dbReference type="ARBA" id="ARBA00023128"/>
    </source>
</evidence>
<dbReference type="InterPro" id="IPR007667">
    <property type="entry name" value="Hypoxia_induced_domain"/>
</dbReference>
<feature type="region of interest" description="Disordered" evidence="9">
    <location>
        <begin position="1"/>
        <end position="21"/>
    </location>
</feature>
<dbReference type="Pfam" id="PF04588">
    <property type="entry name" value="HIG_1_N"/>
    <property type="match status" value="1"/>
</dbReference>
<dbReference type="AlphaFoldDB" id="A0A9P6SN92"/>